<evidence type="ECO:0000313" key="14">
    <source>
        <dbReference type="Proteomes" id="UP001428817"/>
    </source>
</evidence>
<keyword evidence="7" id="KW-0378">Hydrolase</keyword>
<dbReference type="PROSITE" id="PS51462">
    <property type="entry name" value="NUDIX"/>
    <property type="match status" value="1"/>
</dbReference>
<comment type="cofactor">
    <cofactor evidence="1">
        <name>Mg(2+)</name>
        <dbReference type="ChEBI" id="CHEBI:18420"/>
    </cofactor>
</comment>
<comment type="similarity">
    <text evidence="2">Belongs to the Nudix hydrolase family.</text>
</comment>
<keyword evidence="3" id="KW-0515">Mutator protein</keyword>
<protein>
    <recommendedName>
        <fullName evidence="11">8-oxo-dGTP diphosphatase</fullName>
        <ecNumber evidence="11">3.6.1.55</ecNumber>
    </recommendedName>
</protein>
<dbReference type="InterPro" id="IPR047127">
    <property type="entry name" value="MutT-like"/>
</dbReference>
<dbReference type="CDD" id="cd03425">
    <property type="entry name" value="NUDIX_MutT_NudA_like"/>
    <property type="match status" value="1"/>
</dbReference>
<evidence type="ECO:0000256" key="4">
    <source>
        <dbReference type="ARBA" id="ARBA00022705"/>
    </source>
</evidence>
<evidence type="ECO:0000256" key="9">
    <source>
        <dbReference type="ARBA" id="ARBA00023204"/>
    </source>
</evidence>
<proteinExistence type="inferred from homology"/>
<evidence type="ECO:0000313" key="13">
    <source>
        <dbReference type="EMBL" id="GAA5147082.1"/>
    </source>
</evidence>
<sequence length="137" mass="14649">MGSAVSSEDVVVVGAAIVREGRLLAQLRSEPPEVAGRWELPGGRVEPGESEPAALRRECAEELGALVRVTHRIGPDLPLHAGYLLRVYAAALLADSPEPRPVEHAALRWVSAPELPGLDWLDADRVLLPDLADLLTG</sequence>
<reference evidence="14" key="1">
    <citation type="journal article" date="2019" name="Int. J. Syst. Evol. Microbiol.">
        <title>The Global Catalogue of Microorganisms (GCM) 10K type strain sequencing project: providing services to taxonomists for standard genome sequencing and annotation.</title>
        <authorList>
            <consortium name="The Broad Institute Genomics Platform"/>
            <consortium name="The Broad Institute Genome Sequencing Center for Infectious Disease"/>
            <person name="Wu L."/>
            <person name="Ma J."/>
        </authorList>
    </citation>
    <scope>NUCLEOTIDE SEQUENCE [LARGE SCALE GENOMIC DNA]</scope>
    <source>
        <strain evidence="14">JCM 18303</strain>
    </source>
</reference>
<dbReference type="InterPro" id="IPR000086">
    <property type="entry name" value="NUDIX_hydrolase_dom"/>
</dbReference>
<keyword evidence="6" id="KW-0227">DNA damage</keyword>
<dbReference type="SUPFAM" id="SSF55811">
    <property type="entry name" value="Nudix"/>
    <property type="match status" value="1"/>
</dbReference>
<dbReference type="PRINTS" id="PR00502">
    <property type="entry name" value="NUDIXFAMILY"/>
</dbReference>
<name>A0ABP9PPU9_9PSEU</name>
<evidence type="ECO:0000256" key="7">
    <source>
        <dbReference type="ARBA" id="ARBA00022801"/>
    </source>
</evidence>
<dbReference type="PANTHER" id="PTHR47707:SF1">
    <property type="entry name" value="NUDIX HYDROLASE FAMILY PROTEIN"/>
    <property type="match status" value="1"/>
</dbReference>
<comment type="caution">
    <text evidence="13">The sequence shown here is derived from an EMBL/GenBank/DDBJ whole genome shotgun (WGS) entry which is preliminary data.</text>
</comment>
<evidence type="ECO:0000256" key="1">
    <source>
        <dbReference type="ARBA" id="ARBA00001946"/>
    </source>
</evidence>
<dbReference type="Gene3D" id="3.90.79.10">
    <property type="entry name" value="Nucleoside Triphosphate Pyrophosphohydrolase"/>
    <property type="match status" value="1"/>
</dbReference>
<evidence type="ECO:0000259" key="12">
    <source>
        <dbReference type="PROSITE" id="PS51462"/>
    </source>
</evidence>
<evidence type="ECO:0000256" key="11">
    <source>
        <dbReference type="ARBA" id="ARBA00038905"/>
    </source>
</evidence>
<feature type="domain" description="Nudix hydrolase" evidence="12">
    <location>
        <begin position="8"/>
        <end position="133"/>
    </location>
</feature>
<keyword evidence="5" id="KW-0479">Metal-binding</keyword>
<organism evidence="13 14">
    <name type="scientific">Pseudonocardia eucalypti</name>
    <dbReference type="NCBI Taxonomy" id="648755"/>
    <lineage>
        <taxon>Bacteria</taxon>
        <taxon>Bacillati</taxon>
        <taxon>Actinomycetota</taxon>
        <taxon>Actinomycetes</taxon>
        <taxon>Pseudonocardiales</taxon>
        <taxon>Pseudonocardiaceae</taxon>
        <taxon>Pseudonocardia</taxon>
    </lineage>
</organism>
<dbReference type="InterPro" id="IPR020476">
    <property type="entry name" value="Nudix_hydrolase"/>
</dbReference>
<keyword evidence="9" id="KW-0234">DNA repair</keyword>
<keyword evidence="8" id="KW-0460">Magnesium</keyword>
<evidence type="ECO:0000256" key="10">
    <source>
        <dbReference type="ARBA" id="ARBA00035861"/>
    </source>
</evidence>
<evidence type="ECO:0000256" key="5">
    <source>
        <dbReference type="ARBA" id="ARBA00022723"/>
    </source>
</evidence>
<dbReference type="EMBL" id="BAABJP010000001">
    <property type="protein sequence ID" value="GAA5147082.1"/>
    <property type="molecule type" value="Genomic_DNA"/>
</dbReference>
<dbReference type="EC" id="3.6.1.55" evidence="11"/>
<dbReference type="Pfam" id="PF00293">
    <property type="entry name" value="NUDIX"/>
    <property type="match status" value="1"/>
</dbReference>
<evidence type="ECO:0000256" key="3">
    <source>
        <dbReference type="ARBA" id="ARBA00022457"/>
    </source>
</evidence>
<dbReference type="PANTHER" id="PTHR47707">
    <property type="entry name" value="8-OXO-DGTP DIPHOSPHATASE"/>
    <property type="match status" value="1"/>
</dbReference>
<gene>
    <name evidence="13" type="ORF">GCM10023321_07510</name>
</gene>
<evidence type="ECO:0000256" key="2">
    <source>
        <dbReference type="ARBA" id="ARBA00005582"/>
    </source>
</evidence>
<evidence type="ECO:0000256" key="8">
    <source>
        <dbReference type="ARBA" id="ARBA00022842"/>
    </source>
</evidence>
<evidence type="ECO:0000256" key="6">
    <source>
        <dbReference type="ARBA" id="ARBA00022763"/>
    </source>
</evidence>
<keyword evidence="14" id="KW-1185">Reference proteome</keyword>
<accession>A0ABP9PPU9</accession>
<keyword evidence="4" id="KW-0235">DNA replication</keyword>
<dbReference type="Proteomes" id="UP001428817">
    <property type="component" value="Unassembled WGS sequence"/>
</dbReference>
<comment type="catalytic activity">
    <reaction evidence="10">
        <text>8-oxo-dGTP + H2O = 8-oxo-dGMP + diphosphate + H(+)</text>
        <dbReference type="Rhea" id="RHEA:31575"/>
        <dbReference type="ChEBI" id="CHEBI:15377"/>
        <dbReference type="ChEBI" id="CHEBI:15378"/>
        <dbReference type="ChEBI" id="CHEBI:33019"/>
        <dbReference type="ChEBI" id="CHEBI:63224"/>
        <dbReference type="ChEBI" id="CHEBI:77896"/>
        <dbReference type="EC" id="3.6.1.55"/>
    </reaction>
</comment>
<dbReference type="InterPro" id="IPR015797">
    <property type="entry name" value="NUDIX_hydrolase-like_dom_sf"/>
</dbReference>